<dbReference type="Gene3D" id="3.30.70.920">
    <property type="match status" value="1"/>
</dbReference>
<name>A0A133UVY1_9EURY</name>
<evidence type="ECO:0000259" key="1">
    <source>
        <dbReference type="Pfam" id="PF01037"/>
    </source>
</evidence>
<feature type="domain" description="Transcription regulator AsnC/Lrp ligand binding" evidence="1">
    <location>
        <begin position="2"/>
        <end position="61"/>
    </location>
</feature>
<dbReference type="SUPFAM" id="SSF54909">
    <property type="entry name" value="Dimeric alpha+beta barrel"/>
    <property type="match status" value="1"/>
</dbReference>
<comment type="caution">
    <text evidence="2">The sequence shown here is derived from an EMBL/GenBank/DDBJ whole genome shotgun (WGS) entry which is preliminary data.</text>
</comment>
<sequence length="62" mass="6927">MEKVLKKVKQMKAVQKANMITGPYDVMAIAQADDISEISNVLMEEIRNIDGVKETVTNVFIS</sequence>
<dbReference type="InterPro" id="IPR011008">
    <property type="entry name" value="Dimeric_a/b-barrel"/>
</dbReference>
<organism evidence="2 3">
    <name type="scientific">candidate division MSBL1 archaeon SCGC-AAA259I09</name>
    <dbReference type="NCBI Taxonomy" id="1698267"/>
    <lineage>
        <taxon>Archaea</taxon>
        <taxon>Methanobacteriati</taxon>
        <taxon>Methanobacteriota</taxon>
        <taxon>candidate division MSBL1</taxon>
    </lineage>
</organism>
<gene>
    <name evidence="2" type="ORF">AKJ37_00310</name>
</gene>
<evidence type="ECO:0000313" key="3">
    <source>
        <dbReference type="Proteomes" id="UP000070463"/>
    </source>
</evidence>
<evidence type="ECO:0000313" key="2">
    <source>
        <dbReference type="EMBL" id="KXA98371.1"/>
    </source>
</evidence>
<dbReference type="Pfam" id="PF01037">
    <property type="entry name" value="AsnC_trans_reg"/>
    <property type="match status" value="1"/>
</dbReference>
<keyword evidence="3" id="KW-1185">Reference proteome</keyword>
<dbReference type="InterPro" id="IPR019887">
    <property type="entry name" value="Tscrpt_reg_AsnC/Lrp_C"/>
</dbReference>
<dbReference type="Proteomes" id="UP000070463">
    <property type="component" value="Unassembled WGS sequence"/>
</dbReference>
<dbReference type="EMBL" id="LHXR01000002">
    <property type="protein sequence ID" value="KXA98371.1"/>
    <property type="molecule type" value="Genomic_DNA"/>
</dbReference>
<proteinExistence type="predicted"/>
<reference evidence="2 3" key="1">
    <citation type="journal article" date="2016" name="Sci. Rep.">
        <title>Metabolic traits of an uncultured archaeal lineage -MSBL1- from brine pools of the Red Sea.</title>
        <authorList>
            <person name="Mwirichia R."/>
            <person name="Alam I."/>
            <person name="Rashid M."/>
            <person name="Vinu M."/>
            <person name="Ba-Alawi W."/>
            <person name="Anthony Kamau A."/>
            <person name="Kamanda Ngugi D."/>
            <person name="Goker M."/>
            <person name="Klenk H.P."/>
            <person name="Bajic V."/>
            <person name="Stingl U."/>
        </authorList>
    </citation>
    <scope>NUCLEOTIDE SEQUENCE [LARGE SCALE GENOMIC DNA]</scope>
    <source>
        <strain evidence="2">SCGC-AAA259I09</strain>
    </source>
</reference>
<accession>A0A133UVY1</accession>
<protein>
    <recommendedName>
        <fullName evidence="1">Transcription regulator AsnC/Lrp ligand binding domain-containing protein</fullName>
    </recommendedName>
</protein>
<dbReference type="AlphaFoldDB" id="A0A133UVY1"/>